<evidence type="ECO:0000313" key="1">
    <source>
        <dbReference type="EMBL" id="GCC46067.1"/>
    </source>
</evidence>
<proteinExistence type="predicted"/>
<dbReference type="Proteomes" id="UP000287033">
    <property type="component" value="Unassembled WGS sequence"/>
</dbReference>
<reference evidence="1 2" key="1">
    <citation type="journal article" date="2018" name="Nat. Ecol. Evol.">
        <title>Shark genomes provide insights into elasmobranch evolution and the origin of vertebrates.</title>
        <authorList>
            <person name="Hara Y"/>
            <person name="Yamaguchi K"/>
            <person name="Onimaru K"/>
            <person name="Kadota M"/>
            <person name="Koyanagi M"/>
            <person name="Keeley SD"/>
            <person name="Tatsumi K"/>
            <person name="Tanaka K"/>
            <person name="Motone F"/>
            <person name="Kageyama Y"/>
            <person name="Nozu R"/>
            <person name="Adachi N"/>
            <person name="Nishimura O"/>
            <person name="Nakagawa R"/>
            <person name="Tanegashima C"/>
            <person name="Kiyatake I"/>
            <person name="Matsumoto R"/>
            <person name="Murakumo K"/>
            <person name="Nishida K"/>
            <person name="Terakita A"/>
            <person name="Kuratani S"/>
            <person name="Sato K"/>
            <person name="Hyodo S Kuraku.S."/>
        </authorList>
    </citation>
    <scope>NUCLEOTIDE SEQUENCE [LARGE SCALE GENOMIC DNA]</scope>
</reference>
<name>A0A401TTV6_CHIPU</name>
<evidence type="ECO:0000313" key="2">
    <source>
        <dbReference type="Proteomes" id="UP000287033"/>
    </source>
</evidence>
<dbReference type="EMBL" id="BEZZ01173341">
    <property type="protein sequence ID" value="GCC46067.1"/>
    <property type="molecule type" value="Genomic_DNA"/>
</dbReference>
<accession>A0A401TTV6</accession>
<sequence>MRNADELDVDNHPYAPGRAIFSQRINMVLSGDRTDWREVPITSTFGALYGILTHAGAPGGAWDPRIFPDIAGIYQSYAAARGPNAPAGQWGFVPLGVAPGHAPKMPPLRAAFELRRLAFANRTAAFPSRTDLSTVSQLALVKVLTKTRRAIAEAVAIKLAFETINGMAKTAPVLLKHMQPGGQRAAS</sequence>
<comment type="caution">
    <text evidence="1">The sequence shown here is derived from an EMBL/GenBank/DDBJ whole genome shotgun (WGS) entry which is preliminary data.</text>
</comment>
<organism evidence="1 2">
    <name type="scientific">Chiloscyllium punctatum</name>
    <name type="common">Brownbanded bambooshark</name>
    <name type="synonym">Hemiscyllium punctatum</name>
    <dbReference type="NCBI Taxonomy" id="137246"/>
    <lineage>
        <taxon>Eukaryota</taxon>
        <taxon>Metazoa</taxon>
        <taxon>Chordata</taxon>
        <taxon>Craniata</taxon>
        <taxon>Vertebrata</taxon>
        <taxon>Chondrichthyes</taxon>
        <taxon>Elasmobranchii</taxon>
        <taxon>Galeomorphii</taxon>
        <taxon>Galeoidea</taxon>
        <taxon>Orectolobiformes</taxon>
        <taxon>Hemiscylliidae</taxon>
        <taxon>Chiloscyllium</taxon>
    </lineage>
</organism>
<gene>
    <name evidence="1" type="ORF">chiPu_0030043</name>
</gene>
<dbReference type="AlphaFoldDB" id="A0A401TTV6"/>
<protein>
    <submittedName>
        <fullName evidence="1">Uncharacterized protein</fullName>
    </submittedName>
</protein>
<keyword evidence="2" id="KW-1185">Reference proteome</keyword>